<comment type="caution">
    <text evidence="1">The sequence shown here is derived from an EMBL/GenBank/DDBJ whole genome shotgun (WGS) entry which is preliminary data.</text>
</comment>
<protein>
    <recommendedName>
        <fullName evidence="3">DNA-binding protein</fullName>
    </recommendedName>
</protein>
<dbReference type="Proteomes" id="UP000182152">
    <property type="component" value="Unassembled WGS sequence"/>
</dbReference>
<gene>
    <name evidence="1" type="ORF">RV14_GL001773</name>
</gene>
<organism evidence="1 2">
    <name type="scientific">Enterococcus ratti</name>
    <dbReference type="NCBI Taxonomy" id="150033"/>
    <lineage>
        <taxon>Bacteria</taxon>
        <taxon>Bacillati</taxon>
        <taxon>Bacillota</taxon>
        <taxon>Bacilli</taxon>
        <taxon>Lactobacillales</taxon>
        <taxon>Enterococcaceae</taxon>
        <taxon>Enterococcus</taxon>
    </lineage>
</organism>
<dbReference type="OrthoDB" id="2650588at2"/>
<keyword evidence="2" id="KW-1185">Reference proteome</keyword>
<dbReference type="EMBL" id="JXLB01000049">
    <property type="protein sequence ID" value="OJG76685.1"/>
    <property type="molecule type" value="Genomic_DNA"/>
</dbReference>
<name>A0A1L8W6M5_9ENTE</name>
<evidence type="ECO:0008006" key="3">
    <source>
        <dbReference type="Google" id="ProtNLM"/>
    </source>
</evidence>
<accession>A0A1L8W6M5</accession>
<reference evidence="1 2" key="1">
    <citation type="submission" date="2014-12" db="EMBL/GenBank/DDBJ databases">
        <title>Draft genome sequences of 29 type strains of Enterococci.</title>
        <authorList>
            <person name="Zhong Z."/>
            <person name="Sun Z."/>
            <person name="Liu W."/>
            <person name="Zhang W."/>
            <person name="Zhang H."/>
        </authorList>
    </citation>
    <scope>NUCLEOTIDE SEQUENCE [LARGE SCALE GENOMIC DNA]</scope>
    <source>
        <strain evidence="1 2">DSM 15687</strain>
    </source>
</reference>
<dbReference type="AlphaFoldDB" id="A0A1L8W6M5"/>
<proteinExistence type="predicted"/>
<dbReference type="RefSeq" id="WP_071856386.1">
    <property type="nucleotide sequence ID" value="NZ_JXLB01000049.1"/>
</dbReference>
<sequence>MEIKTEEEIQEWIYNNLVDKRKGAEITGQSVKAFEQSVRLKYIQPFYENEGKGSAKIKLYKRADLELYARNKKK</sequence>
<evidence type="ECO:0000313" key="2">
    <source>
        <dbReference type="Proteomes" id="UP000182152"/>
    </source>
</evidence>
<evidence type="ECO:0000313" key="1">
    <source>
        <dbReference type="EMBL" id="OJG76685.1"/>
    </source>
</evidence>